<accession>L0RER4</accession>
<dbReference type="InterPro" id="IPR049591">
    <property type="entry name" value="CE4_u4-like"/>
</dbReference>
<dbReference type="Pfam" id="PF10096">
    <property type="entry name" value="DUF2334"/>
    <property type="match status" value="1"/>
</dbReference>
<dbReference type="EMBL" id="FO203522">
    <property type="protein sequence ID" value="CCO24702.1"/>
    <property type="molecule type" value="Genomic_DNA"/>
</dbReference>
<reference evidence="1 2" key="1">
    <citation type="submission" date="2012-10" db="EMBL/GenBank/DDBJ databases">
        <authorList>
            <person name="Genoscope - CEA"/>
        </authorList>
    </citation>
    <scope>NUCLEOTIDE SEQUENCE [LARGE SCALE GENOMIC DNA]</scope>
    <source>
        <strain evidence="2">AM13 / DSM 14728</strain>
    </source>
</reference>
<dbReference type="AlphaFoldDB" id="L0RER4"/>
<organism evidence="1 2">
    <name type="scientific">Maridesulfovibrio hydrothermalis AM13 = DSM 14728</name>
    <dbReference type="NCBI Taxonomy" id="1121451"/>
    <lineage>
        <taxon>Bacteria</taxon>
        <taxon>Pseudomonadati</taxon>
        <taxon>Thermodesulfobacteriota</taxon>
        <taxon>Desulfovibrionia</taxon>
        <taxon>Desulfovibrionales</taxon>
        <taxon>Desulfovibrionaceae</taxon>
        <taxon>Maridesulfovibrio</taxon>
    </lineage>
</organism>
<name>L0RER4_9BACT</name>
<dbReference type="Proteomes" id="UP000010808">
    <property type="component" value="Chromosome"/>
</dbReference>
<evidence type="ECO:0000313" key="1">
    <source>
        <dbReference type="EMBL" id="CCO24702.1"/>
    </source>
</evidence>
<proteinExistence type="predicted"/>
<evidence type="ECO:0000313" key="2">
    <source>
        <dbReference type="Proteomes" id="UP000010808"/>
    </source>
</evidence>
<dbReference type="STRING" id="1121451.DESAM_22435"/>
<dbReference type="HOGENOM" id="CLU_073819_0_0_7"/>
<dbReference type="GO" id="GO:0005975">
    <property type="term" value="P:carbohydrate metabolic process"/>
    <property type="evidence" value="ECO:0007669"/>
    <property type="project" value="InterPro"/>
</dbReference>
<dbReference type="OrthoDB" id="5417728at2"/>
<dbReference type="InterPro" id="IPR018763">
    <property type="entry name" value="DUF2334"/>
</dbReference>
<dbReference type="CDD" id="cd10928">
    <property type="entry name" value="CE4_u4"/>
    <property type="match status" value="1"/>
</dbReference>
<dbReference type="KEGG" id="dhy:DESAM_22435"/>
<protein>
    <submittedName>
        <fullName evidence="1">Polysaccharide deacetylase</fullName>
    </submittedName>
</protein>
<sequence>MSYRPVSSIWKNNISTLIESFDKWWNNLEKIIPESGCDVFFRADDIGYPGRQFSEMIEVFKSNETPLSLAVVPAWINEKRTKSLIDTLGPDLQLWCLHQHGYRHINCEKKGKKYEFGPSRDKEKIAAELTRGQQKLSRLLGKNFCPFFTPPWNRCTSEAMSCLADLGFIAISRSINVSPCPLDNLPDLPINIDLHTIKEKNPASGIAILKTQIENAVKNDYAGFMLHHQRMNKTSLLFLDFLLKKIRSTPGFRINDIREMLS</sequence>
<gene>
    <name evidence="1" type="ORF">DESAM_22435</name>
</gene>
<keyword evidence="2" id="KW-1185">Reference proteome</keyword>
<dbReference type="SUPFAM" id="SSF88713">
    <property type="entry name" value="Glycoside hydrolase/deacetylase"/>
    <property type="match status" value="1"/>
</dbReference>
<dbReference type="InterPro" id="IPR011330">
    <property type="entry name" value="Glyco_hydro/deAcase_b/a-brl"/>
</dbReference>
<dbReference type="eggNOG" id="COG0726">
    <property type="taxonomic scope" value="Bacteria"/>
</dbReference>
<dbReference type="PATRIC" id="fig|1121451.3.peg.2649"/>
<dbReference type="Gene3D" id="3.20.20.370">
    <property type="entry name" value="Glycoside hydrolase/deacetylase"/>
    <property type="match status" value="1"/>
</dbReference>
<dbReference type="RefSeq" id="WP_015337302.1">
    <property type="nucleotide sequence ID" value="NC_020055.1"/>
</dbReference>